<dbReference type="EMBL" id="LAJY01000853">
    <property type="protein sequence ID" value="KJV07145.1"/>
    <property type="molecule type" value="Genomic_DNA"/>
</dbReference>
<keyword evidence="1" id="KW-0472">Membrane</keyword>
<keyword evidence="1" id="KW-0812">Transmembrane</keyword>
<name>A0A0F3IK91_9PROT</name>
<proteinExistence type="predicted"/>
<protein>
    <submittedName>
        <fullName evidence="2">Uncharacterized protein</fullName>
    </submittedName>
</protein>
<organism evidence="2 3">
    <name type="scientific">Elstera litoralis</name>
    <dbReference type="NCBI Taxonomy" id="552518"/>
    <lineage>
        <taxon>Bacteria</taxon>
        <taxon>Pseudomonadati</taxon>
        <taxon>Pseudomonadota</taxon>
        <taxon>Alphaproteobacteria</taxon>
        <taxon>Rhodospirillales</taxon>
        <taxon>Rhodospirillaceae</taxon>
        <taxon>Elstera</taxon>
    </lineage>
</organism>
<feature type="transmembrane region" description="Helical" evidence="1">
    <location>
        <begin position="32"/>
        <end position="53"/>
    </location>
</feature>
<comment type="caution">
    <text evidence="2">The sequence shown here is derived from an EMBL/GenBank/DDBJ whole genome shotgun (WGS) entry which is preliminary data.</text>
</comment>
<reference evidence="2 3" key="1">
    <citation type="submission" date="2015-03" db="EMBL/GenBank/DDBJ databases">
        <title>Draft genome sequence of Elstera litoralis.</title>
        <authorList>
            <person name="Rahalkar M.C."/>
            <person name="Dhakephalkar P.K."/>
            <person name="Pore S.D."/>
            <person name="Arora P."/>
            <person name="Kapse N.G."/>
            <person name="Pandit P.S."/>
        </authorList>
    </citation>
    <scope>NUCLEOTIDE SEQUENCE [LARGE SCALE GENOMIC DNA]</scope>
    <source>
        <strain evidence="2 3">Dia-1</strain>
    </source>
</reference>
<dbReference type="AlphaFoldDB" id="A0A0F3IK91"/>
<evidence type="ECO:0000313" key="3">
    <source>
        <dbReference type="Proteomes" id="UP000033774"/>
    </source>
</evidence>
<gene>
    <name evidence="2" type="ORF">VZ95_20185</name>
</gene>
<accession>A0A0F3IK91</accession>
<keyword evidence="3" id="KW-1185">Reference proteome</keyword>
<keyword evidence="1" id="KW-1133">Transmembrane helix</keyword>
<dbReference type="RefSeq" id="WP_045777460.1">
    <property type="nucleotide sequence ID" value="NZ_LAJY01000853.1"/>
</dbReference>
<feature type="non-terminal residue" evidence="2">
    <location>
        <position position="1"/>
    </location>
</feature>
<evidence type="ECO:0000256" key="1">
    <source>
        <dbReference type="SAM" id="Phobius"/>
    </source>
</evidence>
<dbReference type="Proteomes" id="UP000033774">
    <property type="component" value="Unassembled WGS sequence"/>
</dbReference>
<sequence length="113" mass="13846">KIIKRKTRKENDSLRYFMEIFMRMSRFGEKKAEFNPIFTGTIVIFTVFCIYWWRRVYSSDFDNYQKLVRKNFRVVIDLLEKDFLKFLEDVRQELPLVRPELFADKDSVSLDKV</sequence>
<evidence type="ECO:0000313" key="2">
    <source>
        <dbReference type="EMBL" id="KJV07145.1"/>
    </source>
</evidence>